<sequence length="1154" mass="127793">MPKDEPSHPPPLKRGDACLYCRKRRIRCSAEKPTCSHCLKSGRECVYDSGKPVSRVKQLEEKVAQLENLLQRNPQGQGQGQDNAGGSSRRESADTDSHPPPLVHHSSSGTSNQSLGNADAYQQQQQSSTSYGYAGNTGTEDFDMNMLDSILAAQPPSNNNMMNSFASFGGAFFSGNVTSAETGATDNFFGLSNDSGNNANVNSSSGQAGPSIESLFDFNLLDPNYMNMLNSFDTTLTNPDPNPQSFQNPPVKQMQPQQSTNIPYQTQTQTQSQPPAPPPQTGPLISSVLDAYLPKDEPQSQPPNSRLYGYVDPNTDNDPLPRQPDATYGFVDINNDKDWLPMDTDDITPASTSSTNRSKSFSVSATSGGIDDFSAYLQPSPSGSTLNSSEIKQAAKSRQAYVSPESIDAIDLLNQVESTMVPTAGPGRHTTIYSDAKTAPAIDSDADERRQNPQQWVTGITDSSPSNAPAGIGTKGPVEQEEFKDSNGFTLVGGWFDANDLPKVARDHLLDLFFSGMRLFGQEFHVPRFMASLTLPANKRPHPCLLYTMYTLASRISDSPPIRHLEQHFYKIASSQLEQSIGMADRLLDATRASTLLAIYKFSKARYHEGWMMTGQAARLAISCGLHQIPSSVYKPPTGPNVNADLAGMMRHRSFVLPPPKDAIDLGERIWCFWSIYITDRCGSISTQWPPAIADDVVTTPFPRPLHEYELGLVTEQDDMTSVQSIYKPTFHHNPLPHYTETTLISIRLRSISILERASKLMYVTPEEGWEHSIPSHTYSAANSTGNSPASNIDDYLFSQIKSAAGLSTNYQFNPSASGAGSNNSTGISPQSASASSEHSNSLGGPGNHHSGSGRRSSRHKEGWTRTARIRTPKAYEEVKQALLRIESDLPPEWRVEWWKWDGKVQEWHFTKPRKDLITLHFVLGCAWMFLYDVFSFNAENTDAINVAKRLTVTVRFVRKDVMTSDLDVFIAMTWSFISKILIREMKRLQSIGDVAGANELEPDISVLVTALKEFGTRYAIGTMQAMRTERYKKSTKEEMDFLSKVNGAVQDPPENGDNMNNNDDSDDDDLDADEEQRGRYDDPNLSNAKAYIQSANRNRNRDGNINIPSMKDLLVEQEREQEQERQNVSNIDEEKGDNYNSAGIWYSTTFDTQ</sequence>
<dbReference type="SUPFAM" id="SSF57701">
    <property type="entry name" value="Zn2/Cys6 DNA-binding domain"/>
    <property type="match status" value="1"/>
</dbReference>
<feature type="region of interest" description="Disordered" evidence="6">
    <location>
        <begin position="457"/>
        <end position="477"/>
    </location>
</feature>
<dbReference type="PROSITE" id="PS50048">
    <property type="entry name" value="ZN2_CY6_FUNGAL_2"/>
    <property type="match status" value="1"/>
</dbReference>
<dbReference type="GO" id="GO:0000981">
    <property type="term" value="F:DNA-binding transcription factor activity, RNA polymerase II-specific"/>
    <property type="evidence" value="ECO:0007669"/>
    <property type="project" value="InterPro"/>
</dbReference>
<dbReference type="SMART" id="SM00066">
    <property type="entry name" value="GAL4"/>
    <property type="match status" value="1"/>
</dbReference>
<gene>
    <name evidence="8" type="ORF">I303_108563</name>
</gene>
<keyword evidence="3" id="KW-0805">Transcription regulation</keyword>
<evidence type="ECO:0000313" key="9">
    <source>
        <dbReference type="Proteomes" id="UP000078595"/>
    </source>
</evidence>
<accession>A0AAJ8MJP2</accession>
<dbReference type="InterPro" id="IPR007219">
    <property type="entry name" value="XnlR_reg_dom"/>
</dbReference>
<dbReference type="AlphaFoldDB" id="A0AAJ8MJP2"/>
<feature type="region of interest" description="Disordered" evidence="6">
    <location>
        <begin position="1117"/>
        <end position="1143"/>
    </location>
</feature>
<feature type="compositionally biased region" description="Basic and acidic residues" evidence="6">
    <location>
        <begin position="1117"/>
        <end position="1126"/>
    </location>
</feature>
<evidence type="ECO:0000256" key="3">
    <source>
        <dbReference type="ARBA" id="ARBA00023015"/>
    </source>
</evidence>
<evidence type="ECO:0000313" key="8">
    <source>
        <dbReference type="EMBL" id="WWC65941.1"/>
    </source>
</evidence>
<evidence type="ECO:0000256" key="5">
    <source>
        <dbReference type="ARBA" id="ARBA00023242"/>
    </source>
</evidence>
<dbReference type="PROSITE" id="PS00463">
    <property type="entry name" value="ZN2_CY6_FUNGAL_1"/>
    <property type="match status" value="1"/>
</dbReference>
<dbReference type="SMART" id="SM00906">
    <property type="entry name" value="Fungal_trans"/>
    <property type="match status" value="1"/>
</dbReference>
<dbReference type="RefSeq" id="XP_065825934.1">
    <property type="nucleotide sequence ID" value="XM_065969862.1"/>
</dbReference>
<proteinExistence type="predicted"/>
<dbReference type="Pfam" id="PF04082">
    <property type="entry name" value="Fungal_trans"/>
    <property type="match status" value="1"/>
</dbReference>
<dbReference type="PANTHER" id="PTHR47338:SF29">
    <property type="entry name" value="ZN(2)-C6 FUNGAL-TYPE DOMAIN-CONTAINING PROTEIN"/>
    <property type="match status" value="1"/>
</dbReference>
<dbReference type="InterPro" id="IPR036864">
    <property type="entry name" value="Zn2-C6_fun-type_DNA-bd_sf"/>
</dbReference>
<dbReference type="KEGG" id="kdj:28970810"/>
<evidence type="ECO:0000259" key="7">
    <source>
        <dbReference type="PROSITE" id="PS50048"/>
    </source>
</evidence>
<dbReference type="InterPro" id="IPR050815">
    <property type="entry name" value="TF_fung"/>
</dbReference>
<feature type="compositionally biased region" description="Polar residues" evidence="6">
    <location>
        <begin position="457"/>
        <end position="467"/>
    </location>
</feature>
<evidence type="ECO:0000256" key="6">
    <source>
        <dbReference type="SAM" id="MobiDB-lite"/>
    </source>
</evidence>
<name>A0AAJ8MJP2_9TREE</name>
<feature type="region of interest" description="Disordered" evidence="6">
    <location>
        <begin position="1048"/>
        <end position="1088"/>
    </location>
</feature>
<dbReference type="Pfam" id="PF00172">
    <property type="entry name" value="Zn_clus"/>
    <property type="match status" value="1"/>
</dbReference>
<keyword evidence="5" id="KW-0539">Nucleus</keyword>
<keyword evidence="2" id="KW-0479">Metal-binding</keyword>
<organism evidence="8 9">
    <name type="scientific">Kwoniella dejecticola CBS 10117</name>
    <dbReference type="NCBI Taxonomy" id="1296121"/>
    <lineage>
        <taxon>Eukaryota</taxon>
        <taxon>Fungi</taxon>
        <taxon>Dikarya</taxon>
        <taxon>Basidiomycota</taxon>
        <taxon>Agaricomycotina</taxon>
        <taxon>Tremellomycetes</taxon>
        <taxon>Tremellales</taxon>
        <taxon>Cryptococcaceae</taxon>
        <taxon>Kwoniella</taxon>
    </lineage>
</organism>
<feature type="compositionally biased region" description="Low complexity" evidence="6">
    <location>
        <begin position="263"/>
        <end position="273"/>
    </location>
</feature>
<dbReference type="CDD" id="cd00067">
    <property type="entry name" value="GAL4"/>
    <property type="match status" value="1"/>
</dbReference>
<dbReference type="GO" id="GO:0008270">
    <property type="term" value="F:zinc ion binding"/>
    <property type="evidence" value="ECO:0007669"/>
    <property type="project" value="InterPro"/>
</dbReference>
<dbReference type="GO" id="GO:0006351">
    <property type="term" value="P:DNA-templated transcription"/>
    <property type="evidence" value="ECO:0007669"/>
    <property type="project" value="InterPro"/>
</dbReference>
<keyword evidence="4" id="KW-0804">Transcription</keyword>
<dbReference type="GO" id="GO:0003677">
    <property type="term" value="F:DNA binding"/>
    <property type="evidence" value="ECO:0007669"/>
    <property type="project" value="InterPro"/>
</dbReference>
<evidence type="ECO:0000256" key="1">
    <source>
        <dbReference type="ARBA" id="ARBA00004123"/>
    </source>
</evidence>
<comment type="subcellular location">
    <subcellularLocation>
        <location evidence="1">Nucleus</location>
    </subcellularLocation>
</comment>
<dbReference type="GO" id="GO:0005634">
    <property type="term" value="C:nucleus"/>
    <property type="evidence" value="ECO:0007669"/>
    <property type="project" value="UniProtKB-SubCell"/>
</dbReference>
<evidence type="ECO:0000256" key="2">
    <source>
        <dbReference type="ARBA" id="ARBA00022723"/>
    </source>
</evidence>
<feature type="region of interest" description="Disordered" evidence="6">
    <location>
        <begin position="817"/>
        <end position="867"/>
    </location>
</feature>
<reference evidence="8" key="2">
    <citation type="submission" date="2024-02" db="EMBL/GenBank/DDBJ databases">
        <title>Comparative genomics of Cryptococcus and Kwoniella reveals pathogenesis evolution and contrasting modes of karyotype evolution via chromosome fusion or intercentromeric recombination.</title>
        <authorList>
            <person name="Coelho M.A."/>
            <person name="David-Palma M."/>
            <person name="Shea T."/>
            <person name="Bowers K."/>
            <person name="McGinley-Smith S."/>
            <person name="Mohammad A.W."/>
            <person name="Gnirke A."/>
            <person name="Yurkov A.M."/>
            <person name="Nowrousian M."/>
            <person name="Sun S."/>
            <person name="Cuomo C.A."/>
            <person name="Heitman J."/>
        </authorList>
    </citation>
    <scope>NUCLEOTIDE SEQUENCE</scope>
    <source>
        <strain evidence="8">CBS 10117</strain>
    </source>
</reference>
<dbReference type="Gene3D" id="4.10.240.10">
    <property type="entry name" value="Zn(2)-C6 fungal-type DNA-binding domain"/>
    <property type="match status" value="1"/>
</dbReference>
<feature type="compositionally biased region" description="Low complexity" evidence="6">
    <location>
        <begin position="817"/>
        <end position="851"/>
    </location>
</feature>
<feature type="domain" description="Zn(2)-C6 fungal-type" evidence="7">
    <location>
        <begin position="17"/>
        <end position="47"/>
    </location>
</feature>
<feature type="compositionally biased region" description="Low complexity" evidence="6">
    <location>
        <begin position="116"/>
        <end position="134"/>
    </location>
</feature>
<feature type="compositionally biased region" description="Polar residues" evidence="6">
    <location>
        <begin position="232"/>
        <end position="262"/>
    </location>
</feature>
<keyword evidence="9" id="KW-1185">Reference proteome</keyword>
<feature type="region of interest" description="Disordered" evidence="6">
    <location>
        <begin position="232"/>
        <end position="365"/>
    </location>
</feature>
<dbReference type="CDD" id="cd12148">
    <property type="entry name" value="fungal_TF_MHR"/>
    <property type="match status" value="1"/>
</dbReference>
<dbReference type="EMBL" id="CP144540">
    <property type="protein sequence ID" value="WWC65941.1"/>
    <property type="molecule type" value="Genomic_DNA"/>
</dbReference>
<feature type="compositionally biased region" description="Basic and acidic residues" evidence="6">
    <location>
        <begin position="88"/>
        <end position="97"/>
    </location>
</feature>
<dbReference type="PANTHER" id="PTHR47338">
    <property type="entry name" value="ZN(II)2CYS6 TRANSCRIPTION FACTOR (EUROFUNG)-RELATED"/>
    <property type="match status" value="1"/>
</dbReference>
<dbReference type="GeneID" id="28970810"/>
<protein>
    <recommendedName>
        <fullName evidence="7">Zn(2)-C6 fungal-type domain-containing protein</fullName>
    </recommendedName>
</protein>
<dbReference type="Proteomes" id="UP000078595">
    <property type="component" value="Chromosome 11"/>
</dbReference>
<evidence type="ECO:0000256" key="4">
    <source>
        <dbReference type="ARBA" id="ARBA00023163"/>
    </source>
</evidence>
<dbReference type="InterPro" id="IPR001138">
    <property type="entry name" value="Zn2Cys6_DnaBD"/>
</dbReference>
<feature type="region of interest" description="Disordered" evidence="6">
    <location>
        <begin position="70"/>
        <end position="136"/>
    </location>
</feature>
<reference evidence="8" key="1">
    <citation type="submission" date="2013-07" db="EMBL/GenBank/DDBJ databases">
        <authorList>
            <consortium name="The Broad Institute Genome Sequencing Platform"/>
            <person name="Cuomo C."/>
            <person name="Litvintseva A."/>
            <person name="Chen Y."/>
            <person name="Heitman J."/>
            <person name="Sun S."/>
            <person name="Springer D."/>
            <person name="Dromer F."/>
            <person name="Young S.K."/>
            <person name="Zeng Q."/>
            <person name="Gargeya S."/>
            <person name="Fitzgerald M."/>
            <person name="Abouelleil A."/>
            <person name="Alvarado L."/>
            <person name="Berlin A.M."/>
            <person name="Chapman S.B."/>
            <person name="Dewar J."/>
            <person name="Goldberg J."/>
            <person name="Griggs A."/>
            <person name="Gujja S."/>
            <person name="Hansen M."/>
            <person name="Howarth C."/>
            <person name="Imamovic A."/>
            <person name="Larimer J."/>
            <person name="McCowan C."/>
            <person name="Murphy C."/>
            <person name="Pearson M."/>
            <person name="Priest M."/>
            <person name="Roberts A."/>
            <person name="Saif S."/>
            <person name="Shea T."/>
            <person name="Sykes S."/>
            <person name="Wortman J."/>
            <person name="Nusbaum C."/>
            <person name="Birren B."/>
        </authorList>
    </citation>
    <scope>NUCLEOTIDE SEQUENCE</scope>
    <source>
        <strain evidence="8">CBS 10117</strain>
    </source>
</reference>
<feature type="compositionally biased region" description="Acidic residues" evidence="6">
    <location>
        <begin position="1064"/>
        <end position="1075"/>
    </location>
</feature>
<feature type="compositionally biased region" description="Low complexity" evidence="6">
    <location>
        <begin position="71"/>
        <end position="86"/>
    </location>
</feature>
<feature type="compositionally biased region" description="Low complexity" evidence="6">
    <location>
        <begin position="351"/>
        <end position="364"/>
    </location>
</feature>